<dbReference type="KEGG" id="gey:QMQ05_05680"/>
<dbReference type="Proteomes" id="UP001486888">
    <property type="component" value="Chromosome"/>
</dbReference>
<sequence>MSNESITVWELGEDTDTWLVEGTSDAHSADEAVRGWVEDHTGETIEAFQDADDLVEFEIKFRKDWYWLPGGDPENPLDEAALVYPKDGQMLPHETPVIGPFSGFLVRA</sequence>
<dbReference type="RefSeq" id="WP_345473720.1">
    <property type="nucleotide sequence ID" value="NZ_CP125942.1"/>
</dbReference>
<accession>A0AAU6WIX8</accession>
<name>A0AAU6WIX8_9MICC</name>
<evidence type="ECO:0000313" key="2">
    <source>
        <dbReference type="Proteomes" id="UP001486888"/>
    </source>
</evidence>
<keyword evidence="2" id="KW-1185">Reference proteome</keyword>
<proteinExistence type="predicted"/>
<dbReference type="AlphaFoldDB" id="A0AAU6WIX8"/>
<gene>
    <name evidence="1" type="ORF">QMQ05_05680</name>
</gene>
<reference evidence="1 2" key="1">
    <citation type="submission" date="2023-05" db="EMBL/GenBank/DDBJ databases">
        <title>Glutamicibacter sp. B1, complete genome.</title>
        <authorList>
            <person name="Long Y.H."/>
            <person name="Fang T."/>
            <person name="Li X.Y."/>
        </authorList>
    </citation>
    <scope>NUCLEOTIDE SEQUENCE [LARGE SCALE GENOMIC DNA]</scope>
    <source>
        <strain evidence="1 2">B1</strain>
    </source>
</reference>
<evidence type="ECO:0000313" key="1">
    <source>
        <dbReference type="EMBL" id="XAO47013.1"/>
    </source>
</evidence>
<dbReference type="EMBL" id="CP125942">
    <property type="protein sequence ID" value="XAO47013.1"/>
    <property type="molecule type" value="Genomic_DNA"/>
</dbReference>
<organism evidence="1 2">
    <name type="scientific">Glutamicibacter ectropisis</name>
    <dbReference type="NCBI Taxonomy" id="3046593"/>
    <lineage>
        <taxon>Bacteria</taxon>
        <taxon>Bacillati</taxon>
        <taxon>Actinomycetota</taxon>
        <taxon>Actinomycetes</taxon>
        <taxon>Micrococcales</taxon>
        <taxon>Micrococcaceae</taxon>
        <taxon>Glutamicibacter</taxon>
    </lineage>
</organism>
<protein>
    <submittedName>
        <fullName evidence="1">Uncharacterized protein</fullName>
    </submittedName>
</protein>